<dbReference type="PANTHER" id="PTHR38767">
    <property type="entry name" value="DNA POLYMERASE III SUBUNIT CHI"/>
    <property type="match status" value="1"/>
</dbReference>
<dbReference type="PANTHER" id="PTHR38767:SF1">
    <property type="entry name" value="DNA POLYMERASE III SUBUNIT CHI"/>
    <property type="match status" value="1"/>
</dbReference>
<dbReference type="InterPro" id="IPR036768">
    <property type="entry name" value="PolIII_chi_sf"/>
</dbReference>
<dbReference type="AlphaFoldDB" id="E6WVR1"/>
<accession>E6WVR1</accession>
<dbReference type="HOGENOM" id="CLU_131584_2_1_6"/>
<dbReference type="GO" id="GO:0032298">
    <property type="term" value="P:positive regulation of DNA-templated DNA replication initiation"/>
    <property type="evidence" value="ECO:0007669"/>
    <property type="project" value="TreeGrafter"/>
</dbReference>
<dbReference type="STRING" id="743721.Psesu_2428"/>
<dbReference type="GO" id="GO:0006260">
    <property type="term" value="P:DNA replication"/>
    <property type="evidence" value="ECO:0007669"/>
    <property type="project" value="InterPro"/>
</dbReference>
<organism evidence="1 2">
    <name type="scientific">Pseudoxanthomonas suwonensis (strain 11-1)</name>
    <dbReference type="NCBI Taxonomy" id="743721"/>
    <lineage>
        <taxon>Bacteria</taxon>
        <taxon>Pseudomonadati</taxon>
        <taxon>Pseudomonadota</taxon>
        <taxon>Gammaproteobacteria</taxon>
        <taxon>Lysobacterales</taxon>
        <taxon>Lysobacteraceae</taxon>
        <taxon>Pseudoxanthomonas</taxon>
    </lineage>
</organism>
<dbReference type="KEGG" id="psu:Psesu_2428"/>
<dbReference type="NCBIfam" id="NF004346">
    <property type="entry name" value="PRK05728.1-2"/>
    <property type="match status" value="1"/>
</dbReference>
<dbReference type="EMBL" id="CP002446">
    <property type="protein sequence ID" value="ADV28260.1"/>
    <property type="molecule type" value="Genomic_DNA"/>
</dbReference>
<dbReference type="OrthoDB" id="5297568at2"/>
<gene>
    <name evidence="1" type="ordered locus">Psesu_2428</name>
</gene>
<protein>
    <submittedName>
        <fullName evidence="1">DNA polymerase III chi subunit HolC</fullName>
    </submittedName>
</protein>
<dbReference type="InterPro" id="IPR007459">
    <property type="entry name" value="DNA_pol3_chi"/>
</dbReference>
<evidence type="ECO:0000313" key="2">
    <source>
        <dbReference type="Proteomes" id="UP000008632"/>
    </source>
</evidence>
<keyword evidence="2" id="KW-1185">Reference proteome</keyword>
<dbReference type="eggNOG" id="COG2927">
    <property type="taxonomic scope" value="Bacteria"/>
</dbReference>
<reference evidence="1 2" key="1">
    <citation type="submission" date="2011-01" db="EMBL/GenBank/DDBJ databases">
        <title>Complete sequence of Pseudoxanthomonas suwonensis 11-1.</title>
        <authorList>
            <consortium name="US DOE Joint Genome Institute"/>
            <person name="Lucas S."/>
            <person name="Copeland A."/>
            <person name="Lapidus A."/>
            <person name="Cheng J.-F."/>
            <person name="Goodwin L."/>
            <person name="Pitluck S."/>
            <person name="Teshima H."/>
            <person name="Detter J.C."/>
            <person name="Han C."/>
            <person name="Tapia R."/>
            <person name="Land M."/>
            <person name="Hauser L."/>
            <person name="Kyrpides N."/>
            <person name="Ivanova N."/>
            <person name="Ovchinnikova G."/>
            <person name="Siebers A.K."/>
            <person name="Allgaier M."/>
            <person name="Thelen M.P."/>
            <person name="Hugenholtz P."/>
            <person name="Gladden J."/>
            <person name="Woyke T."/>
        </authorList>
    </citation>
    <scope>NUCLEOTIDE SEQUENCE [LARGE SCALE GENOMIC DNA]</scope>
    <source>
        <strain evidence="2">11-1</strain>
    </source>
</reference>
<dbReference type="Gene3D" id="3.40.50.10110">
    <property type="entry name" value="DNA polymerase III subunit chi"/>
    <property type="match status" value="1"/>
</dbReference>
<dbReference type="Proteomes" id="UP000008632">
    <property type="component" value="Chromosome"/>
</dbReference>
<dbReference type="SUPFAM" id="SSF102400">
    <property type="entry name" value="DNA polymerase III chi subunit"/>
    <property type="match status" value="1"/>
</dbReference>
<dbReference type="GO" id="GO:0003887">
    <property type="term" value="F:DNA-directed DNA polymerase activity"/>
    <property type="evidence" value="ECO:0007669"/>
    <property type="project" value="InterPro"/>
</dbReference>
<name>E6WVR1_PSEUU</name>
<evidence type="ECO:0000313" key="1">
    <source>
        <dbReference type="EMBL" id="ADV28260.1"/>
    </source>
</evidence>
<sequence length="140" mass="15918">MPRADFYLIAKPRFAEQPLLLVCELAKRAHAANQFTLVLARDAAQAEEIDDLLWSFEPDAFIPHQIAGDEEDELTPVLVVPPEIEAPPRPLVINLRDAAWTEPCERVLEVVPADPAARAPLRERWRQYQALGYDLNKHDM</sequence>
<dbReference type="GO" id="GO:0003677">
    <property type="term" value="F:DNA binding"/>
    <property type="evidence" value="ECO:0007669"/>
    <property type="project" value="InterPro"/>
</dbReference>
<dbReference type="RefSeq" id="WP_013536087.1">
    <property type="nucleotide sequence ID" value="NC_014924.1"/>
</dbReference>
<dbReference type="Pfam" id="PF04364">
    <property type="entry name" value="DNA_pol3_chi"/>
    <property type="match status" value="1"/>
</dbReference>
<proteinExistence type="predicted"/>